<evidence type="ECO:0000256" key="4">
    <source>
        <dbReference type="ARBA" id="ARBA00022840"/>
    </source>
</evidence>
<dbReference type="EMBL" id="JAHKPV010000001">
    <property type="protein sequence ID" value="MBU2872952.1"/>
    <property type="molecule type" value="Genomic_DNA"/>
</dbReference>
<dbReference type="PROSITE" id="PS00211">
    <property type="entry name" value="ABC_TRANSPORTER_1"/>
    <property type="match status" value="1"/>
</dbReference>
<gene>
    <name evidence="10" type="ORF">KO508_02940</name>
</gene>
<feature type="domain" description="ABC transporter" evidence="8">
    <location>
        <begin position="320"/>
        <end position="530"/>
    </location>
</feature>
<sequence length="530" mass="56708">MNASTLNEKSTRKSPFSRDSRNRVLAISLGWIVVAALEATAYTTLALAIVHHHPPVTVVTSAAIAMLMTVLVTRAGFLSGARLSGDLYAALGNALARAKLSWFSGEHQAEVMVLAGRGIPGFMSIPAHQLQSLLHAPLIPLLLLIGLGLVGGLEIMLVAGCLLAMSLGMQFFAQRALKRIDIERHTRDLNTAQSTQELIDHLELLRNAAGPVLALKRIECQWEHQEQAMARINRGAAIAVFISALAGALPLVGLASYLIFTGFNNPGQLLALLVLITRAAAPMEELALSGLVINDLRAALKDYHQIIDAPALPEAGPDEVKQPEGYGLAATQVSHSPMLHDISVDAPEGARLLIVGPTGSGKSTLIELLMRFDDPERGEITLGKVPLAKIRYEDLMAHIAYVGQDPVIFTGTLADNIRIGKPHASDADLEKIARYVTLGSVIDRSPLGIEQPVGHQGSALSGGERQRLALARALIKGAPILVLDEATSALDQNTEKEIAKIIRRLPGTVILVTHRNETIWAPTHTIMLGG</sequence>
<evidence type="ECO:0000256" key="5">
    <source>
        <dbReference type="ARBA" id="ARBA00022989"/>
    </source>
</evidence>
<feature type="domain" description="ABC transmembrane type-1" evidence="9">
    <location>
        <begin position="24"/>
        <end position="287"/>
    </location>
</feature>
<dbReference type="PROSITE" id="PS50929">
    <property type="entry name" value="ABC_TM1F"/>
    <property type="match status" value="1"/>
</dbReference>
<dbReference type="PANTHER" id="PTHR24221:SF654">
    <property type="entry name" value="ATP-BINDING CASSETTE SUB-FAMILY B MEMBER 6"/>
    <property type="match status" value="1"/>
</dbReference>
<evidence type="ECO:0000256" key="6">
    <source>
        <dbReference type="ARBA" id="ARBA00023136"/>
    </source>
</evidence>
<evidence type="ECO:0000256" key="3">
    <source>
        <dbReference type="ARBA" id="ARBA00022741"/>
    </source>
</evidence>
<dbReference type="InterPro" id="IPR039421">
    <property type="entry name" value="Type_1_exporter"/>
</dbReference>
<dbReference type="CDD" id="cd03228">
    <property type="entry name" value="ABCC_MRP_Like"/>
    <property type="match status" value="1"/>
</dbReference>
<reference evidence="10 11" key="1">
    <citation type="submission" date="2021-05" db="EMBL/GenBank/DDBJ databases">
        <title>Draft genomes of bacteria isolated from model marine particles.</title>
        <authorList>
            <person name="Datta M.S."/>
            <person name="Schwartzman J.A."/>
            <person name="Enke T.N."/>
            <person name="Saavedra J."/>
            <person name="Cermak N."/>
            <person name="Cordero O.X."/>
        </authorList>
    </citation>
    <scope>NUCLEOTIDE SEQUENCE [LARGE SCALE GENOMIC DNA]</scope>
    <source>
        <strain evidence="10 11">D2M19</strain>
    </source>
</reference>
<feature type="transmembrane region" description="Helical" evidence="7">
    <location>
        <begin position="236"/>
        <end position="260"/>
    </location>
</feature>
<name>A0ABS6A482_9GAMM</name>
<feature type="transmembrane region" description="Helical" evidence="7">
    <location>
        <begin position="155"/>
        <end position="173"/>
    </location>
</feature>
<dbReference type="PANTHER" id="PTHR24221">
    <property type="entry name" value="ATP-BINDING CASSETTE SUB-FAMILY B"/>
    <property type="match status" value="1"/>
</dbReference>
<keyword evidence="5 7" id="KW-1133">Transmembrane helix</keyword>
<comment type="caution">
    <text evidence="10">The sequence shown here is derived from an EMBL/GenBank/DDBJ whole genome shotgun (WGS) entry which is preliminary data.</text>
</comment>
<keyword evidence="4 10" id="KW-0067">ATP-binding</keyword>
<dbReference type="Pfam" id="PF00005">
    <property type="entry name" value="ABC_tran"/>
    <property type="match status" value="1"/>
</dbReference>
<keyword evidence="3" id="KW-0547">Nucleotide-binding</keyword>
<dbReference type="PROSITE" id="PS50893">
    <property type="entry name" value="ABC_TRANSPORTER_2"/>
    <property type="match status" value="1"/>
</dbReference>
<keyword evidence="6 7" id="KW-0472">Membrane</keyword>
<organism evidence="10 11">
    <name type="scientific">Marinobacter salexigens</name>
    <dbReference type="NCBI Taxonomy" id="1925763"/>
    <lineage>
        <taxon>Bacteria</taxon>
        <taxon>Pseudomonadati</taxon>
        <taxon>Pseudomonadota</taxon>
        <taxon>Gammaproteobacteria</taxon>
        <taxon>Pseudomonadales</taxon>
        <taxon>Marinobacteraceae</taxon>
        <taxon>Marinobacter</taxon>
    </lineage>
</organism>
<feature type="transmembrane region" description="Helical" evidence="7">
    <location>
        <begin position="132"/>
        <end position="149"/>
    </location>
</feature>
<dbReference type="InterPro" id="IPR003439">
    <property type="entry name" value="ABC_transporter-like_ATP-bd"/>
</dbReference>
<dbReference type="InterPro" id="IPR017871">
    <property type="entry name" value="ABC_transporter-like_CS"/>
</dbReference>
<dbReference type="RefSeq" id="WP_216006823.1">
    <property type="nucleotide sequence ID" value="NZ_JAHKPV010000001.1"/>
</dbReference>
<evidence type="ECO:0000256" key="7">
    <source>
        <dbReference type="SAM" id="Phobius"/>
    </source>
</evidence>
<feature type="transmembrane region" description="Helical" evidence="7">
    <location>
        <begin position="24"/>
        <end position="50"/>
    </location>
</feature>
<dbReference type="Proteomes" id="UP000753376">
    <property type="component" value="Unassembled WGS sequence"/>
</dbReference>
<evidence type="ECO:0000256" key="1">
    <source>
        <dbReference type="ARBA" id="ARBA00004141"/>
    </source>
</evidence>
<dbReference type="SMART" id="SM00382">
    <property type="entry name" value="AAA"/>
    <property type="match status" value="1"/>
</dbReference>
<proteinExistence type="predicted"/>
<evidence type="ECO:0000313" key="10">
    <source>
        <dbReference type="EMBL" id="MBU2872952.1"/>
    </source>
</evidence>
<accession>A0ABS6A482</accession>
<evidence type="ECO:0000256" key="2">
    <source>
        <dbReference type="ARBA" id="ARBA00022692"/>
    </source>
</evidence>
<dbReference type="InterPro" id="IPR003593">
    <property type="entry name" value="AAA+_ATPase"/>
</dbReference>
<dbReference type="InterPro" id="IPR011527">
    <property type="entry name" value="ABC1_TM_dom"/>
</dbReference>
<evidence type="ECO:0000259" key="9">
    <source>
        <dbReference type="PROSITE" id="PS50929"/>
    </source>
</evidence>
<protein>
    <submittedName>
        <fullName evidence="10">ABC transporter ATP-binding protein/permease</fullName>
    </submittedName>
</protein>
<keyword evidence="11" id="KW-1185">Reference proteome</keyword>
<dbReference type="GO" id="GO:0005524">
    <property type="term" value="F:ATP binding"/>
    <property type="evidence" value="ECO:0007669"/>
    <property type="project" value="UniProtKB-KW"/>
</dbReference>
<evidence type="ECO:0000313" key="11">
    <source>
        <dbReference type="Proteomes" id="UP000753376"/>
    </source>
</evidence>
<comment type="subcellular location">
    <subcellularLocation>
        <location evidence="1">Membrane</location>
        <topology evidence="1">Multi-pass membrane protein</topology>
    </subcellularLocation>
</comment>
<keyword evidence="2 7" id="KW-0812">Transmembrane</keyword>
<evidence type="ECO:0000259" key="8">
    <source>
        <dbReference type="PROSITE" id="PS50893"/>
    </source>
</evidence>
<feature type="transmembrane region" description="Helical" evidence="7">
    <location>
        <begin position="56"/>
        <end position="77"/>
    </location>
</feature>